<evidence type="ECO:0000256" key="6">
    <source>
        <dbReference type="SAM" id="Coils"/>
    </source>
</evidence>
<dbReference type="InterPro" id="IPR004087">
    <property type="entry name" value="KH_dom"/>
</dbReference>
<dbReference type="CDD" id="cd22410">
    <property type="entry name" value="KH-I_Vigilin_rpt7"/>
    <property type="match status" value="1"/>
</dbReference>
<dbReference type="GO" id="GO:0010468">
    <property type="term" value="P:regulation of gene expression"/>
    <property type="evidence" value="ECO:0007669"/>
    <property type="project" value="UniProtKB-ARBA"/>
</dbReference>
<dbReference type="Proteomes" id="UP000694843">
    <property type="component" value="Unplaced"/>
</dbReference>
<feature type="domain" description="K Homology" evidence="8">
    <location>
        <begin position="190"/>
        <end position="258"/>
    </location>
</feature>
<feature type="compositionally biased region" description="Polar residues" evidence="7">
    <location>
        <begin position="1182"/>
        <end position="1197"/>
    </location>
</feature>
<gene>
    <name evidence="10" type="primary">LOC108668813</name>
</gene>
<dbReference type="Gene3D" id="3.30.1370.10">
    <property type="entry name" value="K Homology domain, type 1"/>
    <property type="match status" value="13"/>
</dbReference>
<dbReference type="CDD" id="cd22409">
    <property type="entry name" value="KH-I_Vigilin_rpt5"/>
    <property type="match status" value="1"/>
</dbReference>
<reference evidence="10" key="1">
    <citation type="submission" date="2025-08" db="UniProtKB">
        <authorList>
            <consortium name="RefSeq"/>
        </authorList>
    </citation>
    <scope>IDENTIFICATION</scope>
    <source>
        <tissue evidence="10">Whole organism</tissue>
    </source>
</reference>
<feature type="domain" description="K Homology" evidence="8">
    <location>
        <begin position="690"/>
        <end position="759"/>
    </location>
</feature>
<dbReference type="KEGG" id="hazt:108668813"/>
<evidence type="ECO:0000256" key="5">
    <source>
        <dbReference type="PROSITE-ProRule" id="PRU00117"/>
    </source>
</evidence>
<dbReference type="PANTHER" id="PTHR10627:SF31">
    <property type="entry name" value="DODECA-SATELLITE-BINDING PROTEIN 1, ISOFORM A"/>
    <property type="match status" value="1"/>
</dbReference>
<protein>
    <submittedName>
        <fullName evidence="10">Vigilin</fullName>
    </submittedName>
</protein>
<evidence type="ECO:0000256" key="2">
    <source>
        <dbReference type="ARBA" id="ARBA00022490"/>
    </source>
</evidence>
<keyword evidence="9" id="KW-1185">Reference proteome</keyword>
<feature type="domain" description="K Homology" evidence="8">
    <location>
        <begin position="618"/>
        <end position="686"/>
    </location>
</feature>
<evidence type="ECO:0000313" key="10">
    <source>
        <dbReference type="RefSeq" id="XP_018011553.1"/>
    </source>
</evidence>
<dbReference type="CDD" id="cd22416">
    <property type="entry name" value="KH-I_Vigilin_rpt13"/>
    <property type="match status" value="1"/>
</dbReference>
<dbReference type="CDD" id="cd02394">
    <property type="entry name" value="KH-I_Vigilin_rpt6"/>
    <property type="match status" value="1"/>
</dbReference>
<evidence type="ECO:0000256" key="4">
    <source>
        <dbReference type="ARBA" id="ARBA00022884"/>
    </source>
</evidence>
<dbReference type="CDD" id="cd22418">
    <property type="entry name" value="KH-I_Vigilin_rpt15"/>
    <property type="match status" value="1"/>
</dbReference>
<dbReference type="PROSITE" id="PS50084">
    <property type="entry name" value="KH_TYPE_1"/>
    <property type="match status" value="12"/>
</dbReference>
<dbReference type="PANTHER" id="PTHR10627">
    <property type="entry name" value="SCP160"/>
    <property type="match status" value="1"/>
</dbReference>
<sequence length="1244" mass="137925">MDQTIMQQAVMGSNDEVVCSVIQPPMDDTDATPPNNSLGLNSVECGSIDVAAPSLPIIEKPAPTYDQLFPALKISGDGLNSFMTTNIPSAAATAQSGGWGAAARNNDAMRIQSSIVTQVFDVRHEERAKIDGNNQFGESASSSICADITKKTGAHIEISSAKDHSLTFLVTGKSDAVAKARKLVLEKFQAQMRQTIKIPKEHHKFLLGKKGKKLQDLELSSSTKIQVPPANDPSDVVTICGTKESIDKALHEIRIISDEQSKQAYEVVEIPKIYHPFVCGANNSTIANLMAEYGVRINVPPVSVMKDELTITGEKDNVLKCKEIINKTYRDMEAKCQTVSVEVPKNQHKYVIGNRGCNIAEILQKFNVSVEMPPQDSNSASITLRGTQDKLGSALTMVYDKANSMVQREITAPAWLHRYIIGRKGANINKITQDFPQVHVEFTDKGEIIKIEGPLDEVVKACERLDSMIKEMMSRLTQDQIIVDPKFHKHIIGKSGANINRIRNETNVIINIEPNGNVIRLEGSPEAVAQGKQELLELVKKMENEKERDIIIEHRLHRSIIGTKGEKIKEIREKFNQVQISLPDSGQKNDIVKIRGPKEDVDACYKHLQKLVKELLEDNYQIKVPIFQQFLKFIIGKSGANINKIRAETNTRIDLTSNDQGSDEIIIIGRKENCEKAKQRIHEIQEELANIVEVDIMVPAKFHNSIIGQRGRLIRSISEDCGGVTIKFPPADKKSDKVTIRGPKEDVQKAKMMLVELSNERQQSGLLNMHTCDRFRIVTIKGGVECVAGAKARILEIVNDLESQVSVDVVIPQRHHRTVMGQRGSNVQGIQAQHNVEIKFPERATPEELQRREQEEPTDEVRPCDIVRLKGSAEACEAAKKALLDLVPITEEVHVPFKYHRFIIGQRGQAVKAFMTEFDVNIQIPPASAETDVIKIVGLASNVQNAKEGLLKKVEELEAEEVDKAARSFQLSINVQPDYHSKIIGKKGSVVSKIRDKYGVNIQFPSKNDEDPSLITITGYEKSCEEARQAIMDITGDLDTFVKVPIEIDQRVHSRLIGSRGKAIRKVMDDYKVSITFPRDETTPNTVVISGAEANVDKCAEELLNLAEEYMQDILEREDMNMYSASRPPPREFGACLDMGLKGEQEPLEQKFAEEAEQQAADGNWAEAEVVEVRKPLAKSKPAQNGGTHLTNGSAGPNKQGFVVAGAPWAQEAPNMNSSQDFPSMGKKATASVPQMSSAWGPKR</sequence>
<organism evidence="9 10">
    <name type="scientific">Hyalella azteca</name>
    <name type="common">Amphipod</name>
    <dbReference type="NCBI Taxonomy" id="294128"/>
    <lineage>
        <taxon>Eukaryota</taxon>
        <taxon>Metazoa</taxon>
        <taxon>Ecdysozoa</taxon>
        <taxon>Arthropoda</taxon>
        <taxon>Crustacea</taxon>
        <taxon>Multicrustacea</taxon>
        <taxon>Malacostraca</taxon>
        <taxon>Eumalacostraca</taxon>
        <taxon>Peracarida</taxon>
        <taxon>Amphipoda</taxon>
        <taxon>Senticaudata</taxon>
        <taxon>Talitrida</taxon>
        <taxon>Talitroidea</taxon>
        <taxon>Hyalellidae</taxon>
        <taxon>Hyalella</taxon>
    </lineage>
</organism>
<dbReference type="SMART" id="SM00322">
    <property type="entry name" value="KH"/>
    <property type="match status" value="13"/>
</dbReference>
<dbReference type="CTD" id="37116"/>
<dbReference type="Pfam" id="PF00013">
    <property type="entry name" value="KH_1"/>
    <property type="match status" value="12"/>
</dbReference>
<dbReference type="CDD" id="cd22405">
    <property type="entry name" value="KH-I_Vigilin_rpt1"/>
    <property type="match status" value="1"/>
</dbReference>
<dbReference type="GeneID" id="108668813"/>
<dbReference type="CDD" id="cd22407">
    <property type="entry name" value="KH-I_Vigilin_rpt3"/>
    <property type="match status" value="1"/>
</dbReference>
<keyword evidence="2" id="KW-0963">Cytoplasm</keyword>
<evidence type="ECO:0000256" key="3">
    <source>
        <dbReference type="ARBA" id="ARBA00022737"/>
    </source>
</evidence>
<dbReference type="CDD" id="cd22408">
    <property type="entry name" value="KH-I_Vigilin_rpt4"/>
    <property type="match status" value="1"/>
</dbReference>
<name>A0A8B7ND78_HYAAZ</name>
<comment type="subcellular location">
    <subcellularLocation>
        <location evidence="1">Cytoplasm</location>
    </subcellularLocation>
</comment>
<dbReference type="InterPro" id="IPR004088">
    <property type="entry name" value="KH_dom_type_1"/>
</dbReference>
<feature type="coiled-coil region" evidence="6">
    <location>
        <begin position="667"/>
        <end position="694"/>
    </location>
</feature>
<dbReference type="InterPro" id="IPR036612">
    <property type="entry name" value="KH_dom_type_1_sf"/>
</dbReference>
<dbReference type="FunFam" id="3.30.1370.10:FF:000018">
    <property type="entry name" value="vigilin isoform X1"/>
    <property type="match status" value="2"/>
</dbReference>
<dbReference type="Pfam" id="PF24668">
    <property type="entry name" value="KH_Vigilin"/>
    <property type="match status" value="1"/>
</dbReference>
<evidence type="ECO:0000259" key="8">
    <source>
        <dbReference type="SMART" id="SM00322"/>
    </source>
</evidence>
<keyword evidence="6" id="KW-0175">Coiled coil</keyword>
<dbReference type="RefSeq" id="XP_018011553.1">
    <property type="nucleotide sequence ID" value="XM_018156064.2"/>
</dbReference>
<feature type="domain" description="K Homology" evidence="8">
    <location>
        <begin position="544"/>
        <end position="613"/>
    </location>
</feature>
<keyword evidence="3" id="KW-0677">Repeat</keyword>
<dbReference type="SUPFAM" id="SSF54791">
    <property type="entry name" value="Eukaryotic type KH-domain (KH-domain type I)"/>
    <property type="match status" value="12"/>
</dbReference>
<feature type="domain" description="K Homology" evidence="8">
    <location>
        <begin position="1040"/>
        <end position="1108"/>
    </location>
</feature>
<dbReference type="OrthoDB" id="10027144at2759"/>
<feature type="domain" description="K Homology" evidence="8">
    <location>
        <begin position="967"/>
        <end position="1036"/>
    </location>
</feature>
<dbReference type="CDD" id="cd22417">
    <property type="entry name" value="KH-I_Vigilin_rpt14"/>
    <property type="match status" value="1"/>
</dbReference>
<feature type="domain" description="K Homology" evidence="8">
    <location>
        <begin position="889"/>
        <end position="955"/>
    </location>
</feature>
<dbReference type="GO" id="GO:0003729">
    <property type="term" value="F:mRNA binding"/>
    <property type="evidence" value="ECO:0007669"/>
    <property type="project" value="TreeGrafter"/>
</dbReference>
<dbReference type="OMA" id="DHAGQQV"/>
<dbReference type="AlphaFoldDB" id="A0A8B7ND78"/>
<feature type="domain" description="K Homology" evidence="8">
    <location>
        <begin position="114"/>
        <end position="189"/>
    </location>
</feature>
<proteinExistence type="predicted"/>
<dbReference type="InterPro" id="IPR057778">
    <property type="entry name" value="KH_Vigilin_N"/>
</dbReference>
<feature type="domain" description="K Homology" evidence="8">
    <location>
        <begin position="404"/>
        <end position="470"/>
    </location>
</feature>
<feature type="domain" description="K Homology" evidence="8">
    <location>
        <begin position="475"/>
        <end position="540"/>
    </location>
</feature>
<evidence type="ECO:0000256" key="7">
    <source>
        <dbReference type="SAM" id="MobiDB-lite"/>
    </source>
</evidence>
<dbReference type="CDD" id="cd22411">
    <property type="entry name" value="KH-I_Vigilin_rpt8"/>
    <property type="match status" value="1"/>
</dbReference>
<feature type="domain" description="K Homology" evidence="8">
    <location>
        <begin position="335"/>
        <end position="403"/>
    </location>
</feature>
<evidence type="ECO:0000256" key="1">
    <source>
        <dbReference type="ARBA" id="ARBA00004496"/>
    </source>
</evidence>
<feature type="region of interest" description="Disordered" evidence="7">
    <location>
        <begin position="1177"/>
        <end position="1244"/>
    </location>
</feature>
<evidence type="ECO:0000313" key="9">
    <source>
        <dbReference type="Proteomes" id="UP000694843"/>
    </source>
</evidence>
<accession>A0A8B7ND78</accession>
<keyword evidence="4 5" id="KW-0694">RNA-binding</keyword>
<feature type="domain" description="K Homology" evidence="8">
    <location>
        <begin position="262"/>
        <end position="330"/>
    </location>
</feature>
<dbReference type="CDD" id="cd22412">
    <property type="entry name" value="KH-I_Vigilin_rpt9"/>
    <property type="match status" value="1"/>
</dbReference>
<feature type="domain" description="K Homology" evidence="8">
    <location>
        <begin position="803"/>
        <end position="888"/>
    </location>
</feature>